<dbReference type="GO" id="GO:0008234">
    <property type="term" value="F:cysteine-type peptidase activity"/>
    <property type="evidence" value="ECO:0007669"/>
    <property type="project" value="InterPro"/>
</dbReference>
<dbReference type="AlphaFoldDB" id="A0A6C0HJK0"/>
<dbReference type="GO" id="GO:0006508">
    <property type="term" value="P:proteolysis"/>
    <property type="evidence" value="ECO:0007669"/>
    <property type="project" value="UniProtKB-KW"/>
</dbReference>
<evidence type="ECO:0000259" key="3">
    <source>
        <dbReference type="Pfam" id="PF02902"/>
    </source>
</evidence>
<keyword evidence="1" id="KW-0645">Protease</keyword>
<dbReference type="InterPro" id="IPR003653">
    <property type="entry name" value="Peptidase_C48_C"/>
</dbReference>
<name>A0A6C0HJK0_9ZZZZ</name>
<evidence type="ECO:0000256" key="2">
    <source>
        <dbReference type="ARBA" id="ARBA00022801"/>
    </source>
</evidence>
<evidence type="ECO:0000256" key="1">
    <source>
        <dbReference type="ARBA" id="ARBA00022670"/>
    </source>
</evidence>
<reference evidence="4" key="1">
    <citation type="journal article" date="2020" name="Nature">
        <title>Giant virus diversity and host interactions through global metagenomics.</title>
        <authorList>
            <person name="Schulz F."/>
            <person name="Roux S."/>
            <person name="Paez-Espino D."/>
            <person name="Jungbluth S."/>
            <person name="Walsh D.A."/>
            <person name="Denef V.J."/>
            <person name="McMahon K.D."/>
            <person name="Konstantinidis K.T."/>
            <person name="Eloe-Fadrosh E.A."/>
            <person name="Kyrpides N.C."/>
            <person name="Woyke T."/>
        </authorList>
    </citation>
    <scope>NUCLEOTIDE SEQUENCE</scope>
    <source>
        <strain evidence="4">GVMAG-M-3300023184-120</strain>
    </source>
</reference>
<organism evidence="4">
    <name type="scientific">viral metagenome</name>
    <dbReference type="NCBI Taxonomy" id="1070528"/>
    <lineage>
        <taxon>unclassified sequences</taxon>
        <taxon>metagenomes</taxon>
        <taxon>organismal metagenomes</taxon>
    </lineage>
</organism>
<accession>A0A6C0HJK0</accession>
<proteinExistence type="predicted"/>
<dbReference type="EMBL" id="MN739966">
    <property type="protein sequence ID" value="QHT80183.1"/>
    <property type="molecule type" value="Genomic_DNA"/>
</dbReference>
<dbReference type="SUPFAM" id="SSF54001">
    <property type="entry name" value="Cysteine proteinases"/>
    <property type="match status" value="1"/>
</dbReference>
<dbReference type="Gene3D" id="3.40.395.10">
    <property type="entry name" value="Adenoviral Proteinase, Chain A"/>
    <property type="match status" value="1"/>
</dbReference>
<sequence length="310" mass="36211">MSTVKIKSKSKNKTKSVRFKQEKCSPYSKGRSIAPNSCFTKGTILDLKTTYNKYNTDKIRSNDPREVHQMIQKRMPQCQKESCWVQHVEKDSVKNKLLSLLFAPAQPHEWKKNPSAWLSNYDILGVLNQYEKTYSHFTFIGPSAIDYDYKKTEEAMRCVCPNLCNFNLQDQFTKGKRKIGVVFNLDKHNEGGSHWVSLFIDLDAQFIFYFDSTAEPIPPQIKKFVQNVKYQGEAMTPKYKLAYYENKKMEHQLQNNECGMYSLFFIITLLIKEKDGEKLTTQDAIELFLGKKGRITDKKMNSLRDDYFNE</sequence>
<dbReference type="Pfam" id="PF02902">
    <property type="entry name" value="Peptidase_C48"/>
    <property type="match status" value="1"/>
</dbReference>
<protein>
    <recommendedName>
        <fullName evidence="3">Ubiquitin-like protease family profile domain-containing protein</fullName>
    </recommendedName>
</protein>
<keyword evidence="2" id="KW-0378">Hydrolase</keyword>
<dbReference type="InterPro" id="IPR038765">
    <property type="entry name" value="Papain-like_cys_pep_sf"/>
</dbReference>
<feature type="domain" description="Ubiquitin-like protease family profile" evidence="3">
    <location>
        <begin position="189"/>
        <end position="287"/>
    </location>
</feature>
<evidence type="ECO:0000313" key="4">
    <source>
        <dbReference type="EMBL" id="QHT80183.1"/>
    </source>
</evidence>